<name>A0A248VSX8_9BURK</name>
<dbReference type="SUPFAM" id="SSF160419">
    <property type="entry name" value="YdfO-like"/>
    <property type="match status" value="1"/>
</dbReference>
<dbReference type="EMBL" id="CP022990">
    <property type="protein sequence ID" value="ASW02097.1"/>
    <property type="molecule type" value="Genomic_DNA"/>
</dbReference>
<dbReference type="KEGG" id="parb:CJU94_28685"/>
<evidence type="ECO:0000313" key="1">
    <source>
        <dbReference type="EMBL" id="ASW02097.1"/>
    </source>
</evidence>
<dbReference type="Proteomes" id="UP000215158">
    <property type="component" value="Chromosome 2"/>
</dbReference>
<dbReference type="Gene3D" id="3.30.1810.10">
    <property type="entry name" value="YdfO-like"/>
    <property type="match status" value="1"/>
</dbReference>
<evidence type="ECO:0000313" key="2">
    <source>
        <dbReference type="Proteomes" id="UP000215158"/>
    </source>
</evidence>
<dbReference type="InterPro" id="IPR036696">
    <property type="entry name" value="YdfO-like_sf"/>
</dbReference>
<protein>
    <submittedName>
        <fullName evidence="1">DUF1398 domain-containing protein</fullName>
    </submittedName>
</protein>
<organism evidence="1 2">
    <name type="scientific">Paraburkholderia aromaticivorans</name>
    <dbReference type="NCBI Taxonomy" id="2026199"/>
    <lineage>
        <taxon>Bacteria</taxon>
        <taxon>Pseudomonadati</taxon>
        <taxon>Pseudomonadota</taxon>
        <taxon>Betaproteobacteria</taxon>
        <taxon>Burkholderiales</taxon>
        <taxon>Burkholderiaceae</taxon>
        <taxon>Paraburkholderia</taxon>
    </lineage>
</organism>
<keyword evidence="2" id="KW-1185">Reference proteome</keyword>
<dbReference type="AlphaFoldDB" id="A0A248VSX8"/>
<proteinExistence type="predicted"/>
<reference evidence="1 2" key="1">
    <citation type="submission" date="2017-08" db="EMBL/GenBank/DDBJ databases">
        <title>Identification and genetic characteristics of simultaneous BTEX- and naphthalene-degrading Paraburkholderia sp. BN5 isolated from petroleum-contaminated soil.</title>
        <authorList>
            <person name="Lee Y."/>
            <person name="Jeon C.O."/>
        </authorList>
    </citation>
    <scope>NUCLEOTIDE SEQUENCE [LARGE SCALE GENOMIC DNA]</scope>
    <source>
        <strain evidence="1 2">BN5</strain>
    </source>
</reference>
<dbReference type="RefSeq" id="WP_095421980.1">
    <property type="nucleotide sequence ID" value="NZ_CP022990.1"/>
</dbReference>
<accession>A0A248VSX8</accession>
<dbReference type="OrthoDB" id="5954591at2"/>
<sequence length="130" mass="13891">MSVTGRLVAGDCAQRSDEGTIDVGSVVRALGQASVESYFTDYRRGEHTYYAPGGETHALALPLPDIAIANAFDADAVNQAVRGAQSGGVNYAEFVSRTIAAGCIGLVWIAGRQLQYFGRRGEVHVERFPQ</sequence>
<gene>
    <name evidence="1" type="ORF">CJU94_28685</name>
</gene>